<sequence length="134" mass="14821">MKVRETCLFSLPIKEFEITVFLLGASFKGVSSCPLRGYHLGQAFHRPCVGRVLKEQDWQTSHHPTQGDCPSSSVLVSPSLAPEKLESFLILCTRNYCCHPVLMTECFTSARGCTATLANFTKTTLIPSPRDTPT</sequence>
<comment type="caution">
    <text evidence="1">The sequence shown here is derived from an EMBL/GenBank/DDBJ whole genome shotgun (WGS) entry which is preliminary data.</text>
</comment>
<dbReference type="Gene3D" id="3.30.230.10">
    <property type="match status" value="1"/>
</dbReference>
<keyword evidence="2" id="KW-1185">Reference proteome</keyword>
<proteinExistence type="predicted"/>
<dbReference type="EMBL" id="JBBHLL010000047">
    <property type="protein sequence ID" value="KAK7824268.1"/>
    <property type="molecule type" value="Genomic_DNA"/>
</dbReference>
<protein>
    <submittedName>
        <fullName evidence="1">Uncharacterized protein</fullName>
    </submittedName>
</protein>
<organism evidence="1 2">
    <name type="scientific">Myodes glareolus</name>
    <name type="common">Bank vole</name>
    <name type="synonym">Clethrionomys glareolus</name>
    <dbReference type="NCBI Taxonomy" id="447135"/>
    <lineage>
        <taxon>Eukaryota</taxon>
        <taxon>Metazoa</taxon>
        <taxon>Chordata</taxon>
        <taxon>Craniata</taxon>
        <taxon>Vertebrata</taxon>
        <taxon>Euteleostomi</taxon>
        <taxon>Mammalia</taxon>
        <taxon>Eutheria</taxon>
        <taxon>Euarchontoglires</taxon>
        <taxon>Glires</taxon>
        <taxon>Rodentia</taxon>
        <taxon>Myomorpha</taxon>
        <taxon>Muroidea</taxon>
        <taxon>Cricetidae</taxon>
        <taxon>Arvicolinae</taxon>
        <taxon>Myodes</taxon>
    </lineage>
</organism>
<evidence type="ECO:0000313" key="1">
    <source>
        <dbReference type="EMBL" id="KAK7824268.1"/>
    </source>
</evidence>
<dbReference type="Proteomes" id="UP001488838">
    <property type="component" value="Unassembled WGS sequence"/>
</dbReference>
<dbReference type="AlphaFoldDB" id="A0AAW0JBK5"/>
<accession>A0AAW0JBK5</accession>
<dbReference type="InterPro" id="IPR014721">
    <property type="entry name" value="Ribsml_uS5_D2-typ_fold_subgr"/>
</dbReference>
<name>A0AAW0JBK5_MYOGA</name>
<reference evidence="1 2" key="1">
    <citation type="journal article" date="2023" name="bioRxiv">
        <title>Conserved and derived expression patterns and positive selection on dental genes reveal complex evolutionary context of ever-growing rodent molars.</title>
        <authorList>
            <person name="Calamari Z.T."/>
            <person name="Song A."/>
            <person name="Cohen E."/>
            <person name="Akter M."/>
            <person name="Roy R.D."/>
            <person name="Hallikas O."/>
            <person name="Christensen M.M."/>
            <person name="Li P."/>
            <person name="Marangoni P."/>
            <person name="Jernvall J."/>
            <person name="Klein O.D."/>
        </authorList>
    </citation>
    <scope>NUCLEOTIDE SEQUENCE [LARGE SCALE GENOMIC DNA]</scope>
    <source>
        <strain evidence="1">V071</strain>
    </source>
</reference>
<evidence type="ECO:0000313" key="2">
    <source>
        <dbReference type="Proteomes" id="UP001488838"/>
    </source>
</evidence>
<gene>
    <name evidence="1" type="ORF">U0070_001739</name>
</gene>